<dbReference type="AlphaFoldDB" id="A0A803MC43"/>
<evidence type="ECO:0000256" key="8">
    <source>
        <dbReference type="ARBA" id="ARBA00023295"/>
    </source>
</evidence>
<dbReference type="PROSITE" id="PS01010">
    <property type="entry name" value="CRISP_2"/>
    <property type="match status" value="1"/>
</dbReference>
<keyword evidence="6" id="KW-1015">Disulfide bond</keyword>
<evidence type="ECO:0000256" key="5">
    <source>
        <dbReference type="ARBA" id="ARBA00022821"/>
    </source>
</evidence>
<evidence type="ECO:0000259" key="10">
    <source>
        <dbReference type="PROSITE" id="PS51762"/>
    </source>
</evidence>
<dbReference type="FunFam" id="3.40.33.10:FF:000006">
    <property type="entry name" value="Putative pathogenesis-related protein 1"/>
    <property type="match status" value="2"/>
</dbReference>
<evidence type="ECO:0000256" key="2">
    <source>
        <dbReference type="ARBA" id="ARBA00009923"/>
    </source>
</evidence>
<evidence type="ECO:0000256" key="4">
    <source>
        <dbReference type="ARBA" id="ARBA00022801"/>
    </source>
</evidence>
<evidence type="ECO:0000256" key="9">
    <source>
        <dbReference type="SAM" id="SignalP"/>
    </source>
</evidence>
<evidence type="ECO:0000313" key="11">
    <source>
        <dbReference type="EnsemblPlants" id="AUR62027036-RA:cds"/>
    </source>
</evidence>
<dbReference type="PROSITE" id="PS01009">
    <property type="entry name" value="CRISP_1"/>
    <property type="match status" value="1"/>
</dbReference>
<dbReference type="InterPro" id="IPR013320">
    <property type="entry name" value="ConA-like_dom_sf"/>
</dbReference>
<dbReference type="GO" id="GO:0098542">
    <property type="term" value="P:defense response to other organism"/>
    <property type="evidence" value="ECO:0007669"/>
    <property type="project" value="UniProtKB-ARBA"/>
</dbReference>
<evidence type="ECO:0000256" key="6">
    <source>
        <dbReference type="ARBA" id="ARBA00023157"/>
    </source>
</evidence>
<dbReference type="PANTHER" id="PTHR31062">
    <property type="entry name" value="XYLOGLUCAN ENDOTRANSGLUCOSYLASE/HYDROLASE PROTEIN 8-RELATED"/>
    <property type="match status" value="1"/>
</dbReference>
<keyword evidence="12" id="KW-1185">Reference proteome</keyword>
<proteinExistence type="inferred from homology"/>
<dbReference type="Gene3D" id="2.60.120.200">
    <property type="match status" value="1"/>
</dbReference>
<accession>A0A803MC43</accession>
<dbReference type="InterPro" id="IPR014044">
    <property type="entry name" value="CAP_dom"/>
</dbReference>
<dbReference type="GO" id="GO:0004553">
    <property type="term" value="F:hydrolase activity, hydrolyzing O-glycosyl compounds"/>
    <property type="evidence" value="ECO:0007669"/>
    <property type="project" value="InterPro"/>
</dbReference>
<keyword evidence="4" id="KW-0378">Hydrolase</keyword>
<feature type="chain" id="PRO_5030985206" description="GH16 domain-containing protein" evidence="9">
    <location>
        <begin position="26"/>
        <end position="509"/>
    </location>
</feature>
<evidence type="ECO:0000313" key="12">
    <source>
        <dbReference type="Proteomes" id="UP000596660"/>
    </source>
</evidence>
<dbReference type="Gramene" id="AUR62027036-RA">
    <property type="protein sequence ID" value="AUR62027036-RA:cds"/>
    <property type="gene ID" value="AUR62027036"/>
</dbReference>
<keyword evidence="5" id="KW-0611">Plant defense</keyword>
<organism evidence="11 12">
    <name type="scientific">Chenopodium quinoa</name>
    <name type="common">Quinoa</name>
    <dbReference type="NCBI Taxonomy" id="63459"/>
    <lineage>
        <taxon>Eukaryota</taxon>
        <taxon>Viridiplantae</taxon>
        <taxon>Streptophyta</taxon>
        <taxon>Embryophyta</taxon>
        <taxon>Tracheophyta</taxon>
        <taxon>Spermatophyta</taxon>
        <taxon>Magnoliopsida</taxon>
        <taxon>eudicotyledons</taxon>
        <taxon>Gunneridae</taxon>
        <taxon>Pentapetalae</taxon>
        <taxon>Caryophyllales</taxon>
        <taxon>Chenopodiaceae</taxon>
        <taxon>Chenopodioideae</taxon>
        <taxon>Atripliceae</taxon>
        <taxon>Chenopodium</taxon>
    </lineage>
</organism>
<dbReference type="GO" id="GO:0005975">
    <property type="term" value="P:carbohydrate metabolic process"/>
    <property type="evidence" value="ECO:0007669"/>
    <property type="project" value="InterPro"/>
</dbReference>
<protein>
    <recommendedName>
        <fullName evidence="10">GH16 domain-containing protein</fullName>
    </recommendedName>
</protein>
<dbReference type="InterPro" id="IPR018244">
    <property type="entry name" value="Allrgn_V5/Tpx1_CS"/>
</dbReference>
<dbReference type="GO" id="GO:0005576">
    <property type="term" value="C:extracellular region"/>
    <property type="evidence" value="ECO:0007669"/>
    <property type="project" value="InterPro"/>
</dbReference>
<dbReference type="InterPro" id="IPR001283">
    <property type="entry name" value="CRISP-related"/>
</dbReference>
<dbReference type="Proteomes" id="UP000596660">
    <property type="component" value="Unplaced"/>
</dbReference>
<dbReference type="EnsemblPlants" id="AUR62027036-RA">
    <property type="protein sequence ID" value="AUR62027036-RA:cds"/>
    <property type="gene ID" value="AUR62027036"/>
</dbReference>
<dbReference type="PROSITE" id="PS51762">
    <property type="entry name" value="GH16_2"/>
    <property type="match status" value="1"/>
</dbReference>
<dbReference type="Pfam" id="PF00722">
    <property type="entry name" value="Glyco_hydro_16"/>
    <property type="match status" value="1"/>
</dbReference>
<name>A0A803MC43_CHEQI</name>
<reference evidence="11" key="2">
    <citation type="submission" date="2021-03" db="UniProtKB">
        <authorList>
            <consortium name="EnsemblPlants"/>
        </authorList>
    </citation>
    <scope>IDENTIFICATION</scope>
</reference>
<comment type="similarity">
    <text evidence="2">Belongs to the CRISP family.</text>
</comment>
<keyword evidence="8" id="KW-0326">Glycosidase</keyword>
<dbReference type="Gene3D" id="3.40.33.10">
    <property type="entry name" value="CAP"/>
    <property type="match status" value="2"/>
</dbReference>
<dbReference type="SMART" id="SM00198">
    <property type="entry name" value="SCP"/>
    <property type="match status" value="2"/>
</dbReference>
<keyword evidence="7" id="KW-0568">Pathogenesis-related protein</keyword>
<evidence type="ECO:0000256" key="7">
    <source>
        <dbReference type="ARBA" id="ARBA00023265"/>
    </source>
</evidence>
<reference evidence="11" key="1">
    <citation type="journal article" date="2017" name="Nature">
        <title>The genome of Chenopodium quinoa.</title>
        <authorList>
            <person name="Jarvis D.E."/>
            <person name="Ho Y.S."/>
            <person name="Lightfoot D.J."/>
            <person name="Schmoeckel S.M."/>
            <person name="Li B."/>
            <person name="Borm T.J.A."/>
            <person name="Ohyanagi H."/>
            <person name="Mineta K."/>
            <person name="Michell C.T."/>
            <person name="Saber N."/>
            <person name="Kharbatia N.M."/>
            <person name="Rupper R.R."/>
            <person name="Sharp A.R."/>
            <person name="Dally N."/>
            <person name="Boughton B.A."/>
            <person name="Woo Y.H."/>
            <person name="Gao G."/>
            <person name="Schijlen E.G.W.M."/>
            <person name="Guo X."/>
            <person name="Momin A.A."/>
            <person name="Negrao S."/>
            <person name="Al-Babili S."/>
            <person name="Gehring C."/>
            <person name="Roessner U."/>
            <person name="Jung C."/>
            <person name="Murphy K."/>
            <person name="Arold S.T."/>
            <person name="Gojobori T."/>
            <person name="van der Linden C.G."/>
            <person name="van Loo E.N."/>
            <person name="Jellen E.N."/>
            <person name="Maughan P.J."/>
            <person name="Tester M."/>
        </authorList>
    </citation>
    <scope>NUCLEOTIDE SEQUENCE [LARGE SCALE GENOMIC DNA]</scope>
    <source>
        <strain evidence="11">cv. PI 614886</strain>
    </source>
</reference>
<dbReference type="SUPFAM" id="SSF49899">
    <property type="entry name" value="Concanavalin A-like lectins/glucanases"/>
    <property type="match status" value="1"/>
</dbReference>
<dbReference type="Pfam" id="PF00188">
    <property type="entry name" value="CAP"/>
    <property type="match status" value="2"/>
</dbReference>
<dbReference type="CDD" id="cd05381">
    <property type="entry name" value="CAP_PR-1"/>
    <property type="match status" value="2"/>
</dbReference>
<dbReference type="PRINTS" id="PR00837">
    <property type="entry name" value="V5TPXLIKE"/>
</dbReference>
<sequence length="509" mass="56357">MTNYHYGLFAIIFVTSAILVPFSLASVVSTGNFNKDFFISWAPNHVNTSADGTTRTLTLDHESGASFDSNSMFLFGQIDMQIKLIQGYSAGTVVAYYLASNSPNRDEIDLEFLGNVTGQPYMLQTNIYSDGFGNREERISLWFDPLADFHTYSILWNVYQIVIMVDWVPIRVYRNHANKGVGFPRSQPMSLKTSLWNGEDWATRGGKDKIDWSKAPFAASFRNYKIDASTLAFARVCHAQNSPQDYVDAHNAARAEVGVENIEWDDELAAYAQQYANQRMDDCALEHSQGPYGENIVAGPGDASGIDAVKMWVDEKANYDYDSNTCAPNEMCGHYTQVVWRNSVRLGCARVLCNGGGIFITSILAFAQLCNAQNSPQDYVDAHNAARAAVGVGNIQWTDDQVAAYAQQYANQRINDCALQHSQGQYGENLAGGSGELSGTDAVQMWVNEKANYDYNSNSCVGGDCLHYTQVVWRNSVRLGCARVQCNNGGYFIGCNYDPPGNYQGGRPY</sequence>
<dbReference type="SUPFAM" id="SSF55797">
    <property type="entry name" value="PR-1-like"/>
    <property type="match status" value="2"/>
</dbReference>
<comment type="function">
    <text evidence="1">Probably involved in the defense reaction of plants against pathogens.</text>
</comment>
<dbReference type="InterPro" id="IPR002413">
    <property type="entry name" value="V5_allergen-like"/>
</dbReference>
<keyword evidence="3 9" id="KW-0732">Signal</keyword>
<dbReference type="InterPro" id="IPR035940">
    <property type="entry name" value="CAP_sf"/>
</dbReference>
<dbReference type="InterPro" id="IPR044791">
    <property type="entry name" value="Beta-glucanase/XTH"/>
</dbReference>
<evidence type="ECO:0000256" key="1">
    <source>
        <dbReference type="ARBA" id="ARBA00003143"/>
    </source>
</evidence>
<evidence type="ECO:0000256" key="3">
    <source>
        <dbReference type="ARBA" id="ARBA00022729"/>
    </source>
</evidence>
<dbReference type="PROSITE" id="PS01034">
    <property type="entry name" value="GH16_1"/>
    <property type="match status" value="1"/>
</dbReference>
<feature type="domain" description="GH16" evidence="10">
    <location>
        <begin position="20"/>
        <end position="221"/>
    </location>
</feature>
<feature type="signal peptide" evidence="9">
    <location>
        <begin position="1"/>
        <end position="25"/>
    </location>
</feature>
<dbReference type="InterPro" id="IPR008263">
    <property type="entry name" value="GH16_AS"/>
</dbReference>
<dbReference type="InterPro" id="IPR000757">
    <property type="entry name" value="Beta-glucanase-like"/>
</dbReference>
<dbReference type="PRINTS" id="PR00838">
    <property type="entry name" value="V5ALLERGEN"/>
</dbReference>